<feature type="non-terminal residue" evidence="1">
    <location>
        <position position="472"/>
    </location>
</feature>
<name>A0A0H2RLQ0_9AGAM</name>
<feature type="non-terminal residue" evidence="1">
    <location>
        <position position="1"/>
    </location>
</feature>
<sequence length="472" mass="51875">SQTTDYAMFMQMAAFHDYKGVSRLIHVGLTKGASPKELLRMLGSACLGNYHVKSYSETEYEIQRLSLIIGGPKLAHTLSKALDLPSICSTQDHTSAPKLQASVGFPSRTELQHNINAVLNCEAMLAVAQSSTKRGLSILIDEIAVEEIPAYDGLRDAIIGFAREDASKADFKHVNTNSLLVLADRVAKGDVRRAKEATIVALASYGKDKYGAKPILISGTCKTETEDQQVRWMNTMLDVLLDPVDGVRSLGQLFSIASDGDATRRKTLHHILMSTPLSQKDPLYELLGGLLLMNQNCGPSNITMDIDYNHKFKNLATSIRGSSGFLVLSAHITPLELKSRLSAVTCLKFTNLNALFDPKDHQNVPKAVGLLAAIGHLADSILPDLEDAERVISISDRPFVVLGKFTNWLTAPFKTVTLSLSEQLEHLLAAAHLLLVLYRENRTSFCPGQLYYDIQTFVKNAFWSVAKAYLLD</sequence>
<keyword evidence="2" id="KW-1185">Reference proteome</keyword>
<evidence type="ECO:0000313" key="2">
    <source>
        <dbReference type="Proteomes" id="UP000053477"/>
    </source>
</evidence>
<gene>
    <name evidence="1" type="ORF">SCHPADRAFT_802114</name>
</gene>
<dbReference type="OrthoDB" id="3048541at2759"/>
<organism evidence="1 2">
    <name type="scientific">Schizopora paradoxa</name>
    <dbReference type="NCBI Taxonomy" id="27342"/>
    <lineage>
        <taxon>Eukaryota</taxon>
        <taxon>Fungi</taxon>
        <taxon>Dikarya</taxon>
        <taxon>Basidiomycota</taxon>
        <taxon>Agaricomycotina</taxon>
        <taxon>Agaricomycetes</taxon>
        <taxon>Hymenochaetales</taxon>
        <taxon>Schizoporaceae</taxon>
        <taxon>Schizopora</taxon>
    </lineage>
</organism>
<dbReference type="InParanoid" id="A0A0H2RLQ0"/>
<proteinExistence type="predicted"/>
<dbReference type="AlphaFoldDB" id="A0A0H2RLQ0"/>
<accession>A0A0H2RLQ0</accession>
<dbReference type="EMBL" id="KQ086268">
    <property type="protein sequence ID" value="KLO05766.1"/>
    <property type="molecule type" value="Genomic_DNA"/>
</dbReference>
<evidence type="ECO:0000313" key="1">
    <source>
        <dbReference type="EMBL" id="KLO05766.1"/>
    </source>
</evidence>
<protein>
    <submittedName>
        <fullName evidence="1">Uncharacterized protein</fullName>
    </submittedName>
</protein>
<reference evidence="1 2" key="1">
    <citation type="submission" date="2015-04" db="EMBL/GenBank/DDBJ databases">
        <title>Complete genome sequence of Schizopora paradoxa KUC8140, a cosmopolitan wood degrader in East Asia.</title>
        <authorList>
            <consortium name="DOE Joint Genome Institute"/>
            <person name="Min B."/>
            <person name="Park H."/>
            <person name="Jang Y."/>
            <person name="Kim J.-J."/>
            <person name="Kim K.H."/>
            <person name="Pangilinan J."/>
            <person name="Lipzen A."/>
            <person name="Riley R."/>
            <person name="Grigoriev I.V."/>
            <person name="Spatafora J.W."/>
            <person name="Choi I.-G."/>
        </authorList>
    </citation>
    <scope>NUCLEOTIDE SEQUENCE [LARGE SCALE GENOMIC DNA]</scope>
    <source>
        <strain evidence="1 2">KUC8140</strain>
    </source>
</reference>
<dbReference type="Proteomes" id="UP000053477">
    <property type="component" value="Unassembled WGS sequence"/>
</dbReference>